<feature type="domain" description="J" evidence="10">
    <location>
        <begin position="5"/>
        <end position="75"/>
    </location>
</feature>
<feature type="binding site" evidence="8">
    <location>
        <position position="211"/>
    </location>
    <ligand>
        <name>Zn(2+)</name>
        <dbReference type="ChEBI" id="CHEBI:29105"/>
        <label>1</label>
    </ligand>
</feature>
<keyword evidence="8" id="KW-0963">Cytoplasm</keyword>
<dbReference type="InterPro" id="IPR018253">
    <property type="entry name" value="DnaJ_domain_CS"/>
</dbReference>
<dbReference type="PANTHER" id="PTHR43096">
    <property type="entry name" value="DNAJ HOMOLOG 1, MITOCHONDRIAL-RELATED"/>
    <property type="match status" value="1"/>
</dbReference>
<keyword evidence="3 8" id="KW-0863">Zinc-finger</keyword>
<proteinExistence type="inferred from homology"/>
<keyword evidence="13" id="KW-1185">Reference proteome</keyword>
<dbReference type="CDD" id="cd06257">
    <property type="entry name" value="DnaJ"/>
    <property type="match status" value="1"/>
</dbReference>
<organism evidence="12 13">
    <name type="scientific">Mesomycoplasma bovoculi M165/69</name>
    <dbReference type="NCBI Taxonomy" id="743966"/>
    <lineage>
        <taxon>Bacteria</taxon>
        <taxon>Bacillati</taxon>
        <taxon>Mycoplasmatota</taxon>
        <taxon>Mycoplasmoidales</taxon>
        <taxon>Metamycoplasmataceae</taxon>
        <taxon>Mesomycoplasma</taxon>
    </lineage>
</organism>
<name>W5UUM6_9BACT</name>
<dbReference type="CDD" id="cd10747">
    <property type="entry name" value="DnaJ_C"/>
    <property type="match status" value="1"/>
</dbReference>
<feature type="binding site" evidence="8">
    <location>
        <position position="150"/>
    </location>
    <ligand>
        <name>Zn(2+)</name>
        <dbReference type="ChEBI" id="CHEBI:29105"/>
        <label>1</label>
    </ligand>
</feature>
<dbReference type="HOGENOM" id="CLU_017633_0_7_14"/>
<dbReference type="AlphaFoldDB" id="W5UUM6"/>
<evidence type="ECO:0000313" key="13">
    <source>
        <dbReference type="Proteomes" id="UP000019229"/>
    </source>
</evidence>
<dbReference type="SUPFAM" id="SSF57938">
    <property type="entry name" value="DnaJ/Hsp40 cysteine-rich domain"/>
    <property type="match status" value="1"/>
</dbReference>
<dbReference type="Proteomes" id="UP000019229">
    <property type="component" value="Chromosome"/>
</dbReference>
<feature type="binding site" evidence="8">
    <location>
        <position position="194"/>
    </location>
    <ligand>
        <name>Zn(2+)</name>
        <dbReference type="ChEBI" id="CHEBI:29105"/>
        <label>2</label>
    </ligand>
</feature>
<dbReference type="SMART" id="SM00271">
    <property type="entry name" value="DnaJ"/>
    <property type="match status" value="1"/>
</dbReference>
<dbReference type="Pfam" id="PF01556">
    <property type="entry name" value="DnaJ_C"/>
    <property type="match status" value="1"/>
</dbReference>
<dbReference type="GO" id="GO:0042026">
    <property type="term" value="P:protein refolding"/>
    <property type="evidence" value="ECO:0007669"/>
    <property type="project" value="TreeGrafter"/>
</dbReference>
<dbReference type="GO" id="GO:0031072">
    <property type="term" value="F:heat shock protein binding"/>
    <property type="evidence" value="ECO:0007669"/>
    <property type="project" value="InterPro"/>
</dbReference>
<feature type="zinc finger region" description="CR-type" evidence="9">
    <location>
        <begin position="137"/>
        <end position="220"/>
    </location>
</feature>
<evidence type="ECO:0000256" key="1">
    <source>
        <dbReference type="ARBA" id="ARBA00022723"/>
    </source>
</evidence>
<sequence length="371" mass="41114">MSKRDYYQVLGVSKTADISEIKKAYRVLVNKYHPDKNNDKSESEKKVVEQQFKEVQEAYEILSDSEKRSQYDQYGHQAFEQGFGQGYSQGFGGFSDIFSDIFSGFGFGSSRSRQNYPTQGDDLSASIKIDFVDSILGTSFSQKFNKYEKCGHCDGTGADSPNDIQVCGQCAGSGSVVENVSIPGFGRVQNKSVCRRCSGRGKVIAHKCRTCSGQTFVKTIKEMNIEIPAGIKDGTKIRLSGFGEPGSNGGENGDLYILIRVKEHKYYTRANNDIHINLPVSVIDVISENVVEVPSPTGMKNLKLRDSSRSGDILTITGAGAPDPRNPRIVGDLKVHLAFYVPEFNNKQKAKLQEIFSEVNDKVKSKWLKDF</sequence>
<comment type="caution">
    <text evidence="8">Lacks conserved residue(s) required for the propagation of feature annotation.</text>
</comment>
<dbReference type="GO" id="GO:0008270">
    <property type="term" value="F:zinc ion binding"/>
    <property type="evidence" value="ECO:0007669"/>
    <property type="project" value="UniProtKB-UniRule"/>
</dbReference>
<dbReference type="GO" id="GO:0009408">
    <property type="term" value="P:response to heat"/>
    <property type="evidence" value="ECO:0007669"/>
    <property type="project" value="InterPro"/>
</dbReference>
<keyword evidence="4 8" id="KW-0862">Zinc</keyword>
<comment type="subcellular location">
    <subcellularLocation>
        <location evidence="8">Cytoplasm</location>
    </subcellularLocation>
</comment>
<dbReference type="InterPro" id="IPR002939">
    <property type="entry name" value="DnaJ_C"/>
</dbReference>
<keyword evidence="1 8" id="KW-0479">Metal-binding</keyword>
<dbReference type="PATRIC" id="fig|743966.3.peg.511"/>
<feature type="domain" description="CR-type" evidence="11">
    <location>
        <begin position="137"/>
        <end position="220"/>
    </location>
</feature>
<evidence type="ECO:0000256" key="3">
    <source>
        <dbReference type="ARBA" id="ARBA00022771"/>
    </source>
</evidence>
<dbReference type="HAMAP" id="MF_01152">
    <property type="entry name" value="DnaJ"/>
    <property type="match status" value="1"/>
</dbReference>
<evidence type="ECO:0000256" key="6">
    <source>
        <dbReference type="ARBA" id="ARBA00061004"/>
    </source>
</evidence>
<evidence type="ECO:0000259" key="10">
    <source>
        <dbReference type="PROSITE" id="PS50076"/>
    </source>
</evidence>
<protein>
    <recommendedName>
        <fullName evidence="7 8">Chaperone protein DnaJ</fullName>
    </recommendedName>
</protein>
<dbReference type="PRINTS" id="PR00625">
    <property type="entry name" value="JDOMAIN"/>
</dbReference>
<reference evidence="12 13" key="1">
    <citation type="journal article" date="2014" name="Genome Announc.">
        <title>Complete Genome Sequence of Mycoplasma bovoculi Strain M165/69T (ATCC 29104).</title>
        <authorList>
            <person name="Calcutt M.J."/>
            <person name="Foecking M.F."/>
        </authorList>
    </citation>
    <scope>NUCLEOTIDE SEQUENCE [LARGE SCALE GENOMIC DNA]</scope>
    <source>
        <strain evidence="12">M165/69</strain>
    </source>
</reference>
<feature type="binding site" evidence="8">
    <location>
        <position position="167"/>
    </location>
    <ligand>
        <name>Zn(2+)</name>
        <dbReference type="ChEBI" id="CHEBI:29105"/>
        <label>2</label>
    </ligand>
</feature>
<dbReference type="Gene3D" id="1.10.287.110">
    <property type="entry name" value="DnaJ domain"/>
    <property type="match status" value="1"/>
</dbReference>
<dbReference type="PROSITE" id="PS50076">
    <property type="entry name" value="DNAJ_2"/>
    <property type="match status" value="1"/>
</dbReference>
<dbReference type="Pfam" id="PF00226">
    <property type="entry name" value="DnaJ"/>
    <property type="match status" value="1"/>
</dbReference>
<dbReference type="PROSITE" id="PS51188">
    <property type="entry name" value="ZF_CR"/>
    <property type="match status" value="1"/>
</dbReference>
<keyword evidence="8" id="KW-0235">DNA replication</keyword>
<keyword evidence="8" id="KW-0346">Stress response</keyword>
<comment type="function">
    <text evidence="8">Participates actively in the response to hyperosmotic and heat shock by preventing the aggregation of stress-denatured proteins and by disaggregating proteins, also in an autonomous, DnaK-independent fashion. Unfolded proteins bind initially to DnaJ; upon interaction with the DnaJ-bound protein, DnaK hydrolyzes its bound ATP, resulting in the formation of a stable complex. GrpE releases ADP from DnaK; ATP binding to DnaK triggers the release of the substrate protein, thus completing the reaction cycle. Several rounds of ATP-dependent interactions between DnaJ, DnaK and GrpE are required for fully efficient folding. Also involved, together with DnaK and GrpE, in the DNA replication of plasmids through activation of initiation proteins.</text>
</comment>
<keyword evidence="2 8" id="KW-0677">Repeat</keyword>
<evidence type="ECO:0000256" key="4">
    <source>
        <dbReference type="ARBA" id="ARBA00022833"/>
    </source>
</evidence>
<dbReference type="NCBIfam" id="NF008035">
    <property type="entry name" value="PRK10767.1"/>
    <property type="match status" value="1"/>
</dbReference>
<dbReference type="InterPro" id="IPR036410">
    <property type="entry name" value="HSP_DnaJ_Cys-rich_dom_sf"/>
</dbReference>
<dbReference type="eggNOG" id="COG0484">
    <property type="taxonomic scope" value="Bacteria"/>
</dbReference>
<dbReference type="KEGG" id="mbc:MYB_02545"/>
<comment type="similarity">
    <text evidence="6 8">Belongs to the DnaJ family.</text>
</comment>
<evidence type="ECO:0000256" key="5">
    <source>
        <dbReference type="ARBA" id="ARBA00023186"/>
    </source>
</evidence>
<dbReference type="Pfam" id="PF00684">
    <property type="entry name" value="DnaJ_CXXCXGXG"/>
    <property type="match status" value="1"/>
</dbReference>
<gene>
    <name evidence="8 12" type="primary">dnaJ</name>
    <name evidence="12" type="ORF">MYB_02545</name>
</gene>
<accession>W5UUM6</accession>
<dbReference type="CDD" id="cd10719">
    <property type="entry name" value="DnaJ_zf"/>
    <property type="match status" value="1"/>
</dbReference>
<dbReference type="InterPro" id="IPR036869">
    <property type="entry name" value="J_dom_sf"/>
</dbReference>
<comment type="subunit">
    <text evidence="8">Homodimer.</text>
</comment>
<keyword evidence="5 8" id="KW-0143">Chaperone</keyword>
<dbReference type="PROSITE" id="PS00636">
    <property type="entry name" value="DNAJ_1"/>
    <property type="match status" value="1"/>
</dbReference>
<dbReference type="SUPFAM" id="SSF46565">
    <property type="entry name" value="Chaperone J-domain"/>
    <property type="match status" value="1"/>
</dbReference>
<dbReference type="GO" id="GO:0005524">
    <property type="term" value="F:ATP binding"/>
    <property type="evidence" value="ECO:0007669"/>
    <property type="project" value="InterPro"/>
</dbReference>
<dbReference type="OrthoDB" id="9779889at2"/>
<evidence type="ECO:0000256" key="9">
    <source>
        <dbReference type="PROSITE-ProRule" id="PRU00546"/>
    </source>
</evidence>
<comment type="cofactor">
    <cofactor evidence="8">
        <name>Zn(2+)</name>
        <dbReference type="ChEBI" id="CHEBI:29105"/>
    </cofactor>
    <text evidence="8">Binds 2 Zn(2+) ions per monomer.</text>
</comment>
<dbReference type="GO" id="GO:0005737">
    <property type="term" value="C:cytoplasm"/>
    <property type="evidence" value="ECO:0007669"/>
    <property type="project" value="UniProtKB-SubCell"/>
</dbReference>
<evidence type="ECO:0000313" key="12">
    <source>
        <dbReference type="EMBL" id="AHH45510.1"/>
    </source>
</evidence>
<dbReference type="FunFam" id="2.10.230.10:FF:000002">
    <property type="entry name" value="Molecular chaperone DnaJ"/>
    <property type="match status" value="1"/>
</dbReference>
<evidence type="ECO:0000256" key="8">
    <source>
        <dbReference type="HAMAP-Rule" id="MF_01152"/>
    </source>
</evidence>
<evidence type="ECO:0000259" key="11">
    <source>
        <dbReference type="PROSITE" id="PS51188"/>
    </source>
</evidence>
<dbReference type="Gene3D" id="2.60.260.20">
    <property type="entry name" value="Urease metallochaperone UreE, N-terminal domain"/>
    <property type="match status" value="2"/>
</dbReference>
<dbReference type="Gene3D" id="2.10.230.10">
    <property type="entry name" value="Heat shock protein DnaJ, cysteine-rich domain"/>
    <property type="match status" value="1"/>
</dbReference>
<dbReference type="RefSeq" id="WP_022935119.1">
    <property type="nucleotide sequence ID" value="NZ_CP007154.1"/>
</dbReference>
<dbReference type="EMBL" id="CP007154">
    <property type="protein sequence ID" value="AHH45510.1"/>
    <property type="molecule type" value="Genomic_DNA"/>
</dbReference>
<feature type="binding site" evidence="8">
    <location>
        <position position="170"/>
    </location>
    <ligand>
        <name>Zn(2+)</name>
        <dbReference type="ChEBI" id="CHEBI:29105"/>
        <label>2</label>
    </ligand>
</feature>
<dbReference type="STRING" id="743966.MYB_02545"/>
<dbReference type="InterPro" id="IPR008971">
    <property type="entry name" value="HSP40/DnaJ_pept-bd"/>
</dbReference>
<feature type="binding site" evidence="8">
    <location>
        <position position="197"/>
    </location>
    <ligand>
        <name>Zn(2+)</name>
        <dbReference type="ChEBI" id="CHEBI:29105"/>
        <label>2</label>
    </ligand>
</feature>
<dbReference type="GO" id="GO:0051082">
    <property type="term" value="F:unfolded protein binding"/>
    <property type="evidence" value="ECO:0007669"/>
    <property type="project" value="UniProtKB-UniRule"/>
</dbReference>
<dbReference type="PANTHER" id="PTHR43096:SF52">
    <property type="entry name" value="DNAJ HOMOLOG 1, MITOCHONDRIAL-RELATED"/>
    <property type="match status" value="1"/>
</dbReference>
<feature type="binding site" evidence="8">
    <location>
        <position position="208"/>
    </location>
    <ligand>
        <name>Zn(2+)</name>
        <dbReference type="ChEBI" id="CHEBI:29105"/>
        <label>1</label>
    </ligand>
</feature>
<dbReference type="GO" id="GO:0006260">
    <property type="term" value="P:DNA replication"/>
    <property type="evidence" value="ECO:0007669"/>
    <property type="project" value="UniProtKB-KW"/>
</dbReference>
<dbReference type="InterPro" id="IPR001623">
    <property type="entry name" value="DnaJ_domain"/>
</dbReference>
<feature type="binding site" evidence="8">
    <location>
        <position position="153"/>
    </location>
    <ligand>
        <name>Zn(2+)</name>
        <dbReference type="ChEBI" id="CHEBI:29105"/>
        <label>1</label>
    </ligand>
</feature>
<dbReference type="InterPro" id="IPR012724">
    <property type="entry name" value="DnaJ"/>
</dbReference>
<comment type="domain">
    <text evidence="8">The J domain is necessary and sufficient to stimulate DnaK ATPase activity. Zinc center 1 plays an important role in the autonomous, DnaK-independent chaperone activity of DnaJ. Zinc center 2 is essential for interaction with DnaK and for DnaJ activity.</text>
</comment>
<dbReference type="InterPro" id="IPR001305">
    <property type="entry name" value="HSP_DnaJ_Cys-rich_dom"/>
</dbReference>
<dbReference type="SUPFAM" id="SSF49493">
    <property type="entry name" value="HSP40/DnaJ peptide-binding domain"/>
    <property type="match status" value="2"/>
</dbReference>
<evidence type="ECO:0000256" key="2">
    <source>
        <dbReference type="ARBA" id="ARBA00022737"/>
    </source>
</evidence>
<evidence type="ECO:0000256" key="7">
    <source>
        <dbReference type="ARBA" id="ARBA00067609"/>
    </source>
</evidence>